<dbReference type="EMBL" id="LNJQ01000001">
    <property type="protein sequence ID" value="KWZ44958.1"/>
    <property type="molecule type" value="Genomic_DNA"/>
</dbReference>
<comment type="caution">
    <text evidence="1">The sequence shown here is derived from an EMBL/GenBank/DDBJ whole genome shotgun (WGS) entry which is preliminary data.</text>
</comment>
<reference evidence="1 2" key="1">
    <citation type="submission" date="2015-11" db="EMBL/GenBank/DDBJ databases">
        <authorList>
            <person name="Sahl J."/>
            <person name="Wagner D."/>
            <person name="Keim P."/>
        </authorList>
    </citation>
    <scope>NUCLEOTIDE SEQUENCE [LARGE SCALE GENOMIC DNA]</scope>
    <source>
        <strain evidence="1 2">BDU18</strain>
    </source>
</reference>
<evidence type="ECO:0000313" key="1">
    <source>
        <dbReference type="EMBL" id="KWZ44958.1"/>
    </source>
</evidence>
<sequence>MSAWLTTQINNVAKPDGNTATLHPIATPAIRECVLSALQKIDTDIAQLNRSLQDKYCLAPNRDLVKFYMKGGNAFECVRNPTGAEAKQYGGGTSDWDTQIIVDPWAPVPLQAIIYGLLEELVMNTMIEAGAEIASVAGEFVKETGDRWTDERATLDGGKCSAYTLQYDDPQSLRRVFDQQRLGLWTNDQRRISDPNMSTQEQKRIPGILLNDAIRPFILHRLGYTWHAKLDQHEPPVRQENVGDIRKPVLMELIDVTLPRRDTIEAVTVWEELAQGLIEIEKYDVGVKMPDGTNPSHGPVKLPLPNIMYHLREIATMLCEIADGSSHHQDKLAKRFTRFKLIWDNGDASQWQDIIHALSAMAGASDGEMAKVIDRHTPFPKPNSTVTEKIKDHVKDEKQKEDILGNKDPAYRLARNLMDRIADSAASQEGCFDRKGHVSLTLPIRFDKERAQLRRWFDDAIKRLPPAVAAGILEAAFSDDLVLIGFLEQNEYLSPSKIGFSGVFQAMMIRVATKVQVDVLLALFQTLLDSGSAGAQNARRKNSVRFRVYSVPRATGVTHESTMVVFNGGKAIAYLSVTTATRGEAPFRRDPVDPDLDYASLPEIAAQRKVAAALIEDYLVRQAISRQYEALKTLLPVI</sequence>
<name>A0ABR5TJ42_9BURK</name>
<evidence type="ECO:0000313" key="2">
    <source>
        <dbReference type="Proteomes" id="UP000070255"/>
    </source>
</evidence>
<gene>
    <name evidence="1" type="ORF">WS72_17520</name>
</gene>
<dbReference type="Proteomes" id="UP000070255">
    <property type="component" value="Unassembled WGS sequence"/>
</dbReference>
<evidence type="ECO:0008006" key="3">
    <source>
        <dbReference type="Google" id="ProtNLM"/>
    </source>
</evidence>
<protein>
    <recommendedName>
        <fullName evidence="3">Nucleotidyltransferase</fullName>
    </recommendedName>
</protein>
<keyword evidence="2" id="KW-1185">Reference proteome</keyword>
<proteinExistence type="predicted"/>
<organism evidence="1 2">
    <name type="scientific">Burkholderia savannae</name>
    <dbReference type="NCBI Taxonomy" id="1637837"/>
    <lineage>
        <taxon>Bacteria</taxon>
        <taxon>Pseudomonadati</taxon>
        <taxon>Pseudomonadota</taxon>
        <taxon>Betaproteobacteria</taxon>
        <taxon>Burkholderiales</taxon>
        <taxon>Burkholderiaceae</taxon>
        <taxon>Burkholderia</taxon>
        <taxon>pseudomallei group</taxon>
    </lineage>
</organism>
<accession>A0ABR5TJ42</accession>